<dbReference type="RefSeq" id="WP_112233113.1">
    <property type="nucleotide sequence ID" value="NZ_QLZQ01000004.1"/>
</dbReference>
<keyword evidence="3" id="KW-1003">Cell membrane</keyword>
<comment type="subcellular location">
    <subcellularLocation>
        <location evidence="1">Cell membrane</location>
        <topology evidence="1">Multi-pass membrane protein</topology>
    </subcellularLocation>
</comment>
<dbReference type="AlphaFoldDB" id="A0A365K3F1"/>
<evidence type="ECO:0000256" key="3">
    <source>
        <dbReference type="ARBA" id="ARBA00022475"/>
    </source>
</evidence>
<evidence type="ECO:0000256" key="5">
    <source>
        <dbReference type="ARBA" id="ARBA00022989"/>
    </source>
</evidence>
<proteinExistence type="inferred from homology"/>
<evidence type="ECO:0000259" key="8">
    <source>
        <dbReference type="Pfam" id="PF04039"/>
    </source>
</evidence>
<reference evidence="9 10" key="1">
    <citation type="submission" date="2018-06" db="EMBL/GenBank/DDBJ databases">
        <title>The draft genome sequences of strains SCU63 and S1.</title>
        <authorList>
            <person name="Gan L."/>
        </authorList>
    </citation>
    <scope>NUCLEOTIDE SEQUENCE [LARGE SCALE GENOMIC DNA]</scope>
    <source>
        <strain evidence="9 10">S1</strain>
    </source>
</reference>
<comment type="caution">
    <text evidence="9">The sequence shown here is derived from an EMBL/GenBank/DDBJ whole genome shotgun (WGS) entry which is preliminary data.</text>
</comment>
<evidence type="ECO:0000256" key="1">
    <source>
        <dbReference type="ARBA" id="ARBA00004651"/>
    </source>
</evidence>
<dbReference type="Proteomes" id="UP000251869">
    <property type="component" value="Unassembled WGS sequence"/>
</dbReference>
<feature type="transmembrane region" description="Helical" evidence="7">
    <location>
        <begin position="114"/>
        <end position="134"/>
    </location>
</feature>
<evidence type="ECO:0000313" key="10">
    <source>
        <dbReference type="Proteomes" id="UP000251869"/>
    </source>
</evidence>
<protein>
    <submittedName>
        <fullName evidence="9">Na(+)/H(+) antiporter subunit B</fullName>
    </submittedName>
</protein>
<feature type="transmembrane region" description="Helical" evidence="7">
    <location>
        <begin position="34"/>
        <end position="53"/>
    </location>
</feature>
<dbReference type="InterPro" id="IPR007182">
    <property type="entry name" value="MnhB"/>
</dbReference>
<feature type="transmembrane region" description="Helical" evidence="7">
    <location>
        <begin position="74"/>
        <end position="94"/>
    </location>
</feature>
<dbReference type="NCBIfam" id="NF009223">
    <property type="entry name" value="PRK12573.1"/>
    <property type="match status" value="1"/>
</dbReference>
<accession>A0A365K3F1</accession>
<dbReference type="PANTHER" id="PTHR33932">
    <property type="entry name" value="NA(+)/H(+) ANTIPORTER SUBUNIT B"/>
    <property type="match status" value="1"/>
</dbReference>
<dbReference type="OrthoDB" id="9798859at2"/>
<dbReference type="GO" id="GO:0005886">
    <property type="term" value="C:plasma membrane"/>
    <property type="evidence" value="ECO:0007669"/>
    <property type="project" value="UniProtKB-SubCell"/>
</dbReference>
<organism evidence="9 10">
    <name type="scientific">Planococcus maitriensis</name>
    <dbReference type="NCBI Taxonomy" id="221799"/>
    <lineage>
        <taxon>Bacteria</taxon>
        <taxon>Bacillati</taxon>
        <taxon>Bacillota</taxon>
        <taxon>Bacilli</taxon>
        <taxon>Bacillales</taxon>
        <taxon>Caryophanaceae</taxon>
        <taxon>Planococcus</taxon>
    </lineage>
</organism>
<evidence type="ECO:0000256" key="6">
    <source>
        <dbReference type="ARBA" id="ARBA00023136"/>
    </source>
</evidence>
<keyword evidence="10" id="KW-1185">Reference proteome</keyword>
<feature type="transmembrane region" description="Helical" evidence="7">
    <location>
        <begin position="7"/>
        <end position="28"/>
    </location>
</feature>
<sequence length="140" mass="14909">MGINDVILKTVAKAVVLIIFTFGIYLFLSGHNSPGGGFVGGLVLASAFVLMFLSYDTETVKDAIPIDFKKLSAFGVLLAVLSGLGPLLFGQNFLEQSFDYFNLPIFGKTEIATVLIFEAGIALTVVGVVVNIILSISEDE</sequence>
<evidence type="ECO:0000256" key="7">
    <source>
        <dbReference type="SAM" id="Phobius"/>
    </source>
</evidence>
<evidence type="ECO:0000256" key="4">
    <source>
        <dbReference type="ARBA" id="ARBA00022692"/>
    </source>
</evidence>
<keyword evidence="6 7" id="KW-0472">Membrane</keyword>
<evidence type="ECO:0000313" key="9">
    <source>
        <dbReference type="EMBL" id="RAZ67167.1"/>
    </source>
</evidence>
<dbReference type="InterPro" id="IPR050622">
    <property type="entry name" value="CPA3_antiporter_subunitB"/>
</dbReference>
<keyword evidence="5 7" id="KW-1133">Transmembrane helix</keyword>
<dbReference type="PANTHER" id="PTHR33932:SF4">
    <property type="entry name" value="NA(+)_H(+) ANTIPORTER SUBUNIT B"/>
    <property type="match status" value="1"/>
</dbReference>
<dbReference type="Pfam" id="PF04039">
    <property type="entry name" value="MnhB"/>
    <property type="match status" value="1"/>
</dbReference>
<feature type="domain" description="Na+/H+ antiporter MnhB subunit-related protein" evidence="8">
    <location>
        <begin position="7"/>
        <end position="130"/>
    </location>
</feature>
<dbReference type="EMBL" id="QLZQ01000004">
    <property type="protein sequence ID" value="RAZ67167.1"/>
    <property type="molecule type" value="Genomic_DNA"/>
</dbReference>
<name>A0A365K3F1_9BACL</name>
<gene>
    <name evidence="9" type="ORF">DP119_10355</name>
</gene>
<comment type="similarity">
    <text evidence="2">Belongs to the CPA3 antiporters (TC 2.A.63) subunit B family.</text>
</comment>
<keyword evidence="4 7" id="KW-0812">Transmembrane</keyword>
<evidence type="ECO:0000256" key="2">
    <source>
        <dbReference type="ARBA" id="ARBA00009425"/>
    </source>
</evidence>